<feature type="coiled-coil region" evidence="1">
    <location>
        <begin position="7"/>
        <end position="35"/>
    </location>
</feature>
<evidence type="ECO:0000313" key="3">
    <source>
        <dbReference type="EMBL" id="RWR90777.1"/>
    </source>
</evidence>
<keyword evidence="4" id="KW-1185">Reference proteome</keyword>
<sequence length="156" mass="16918">MANLVKHQDMQDKLVEEMERVMEKEKEVTEEHLDRLSVSIDGDHGGSGGASILFERGQAKNRASKSASSTTASQHILHSRDSSIIAATDTINMERNSIGPSNKTIPAIIVTDADKWPIIESGSPVSSKHGSVVLPNPIVTRFIHVTSAMSPPHMLL</sequence>
<reference evidence="3 4" key="1">
    <citation type="journal article" date="2019" name="Nat. Plants">
        <title>Stout camphor tree genome fills gaps in understanding of flowering plant genome evolution.</title>
        <authorList>
            <person name="Chaw S.M."/>
            <person name="Liu Y.C."/>
            <person name="Wu Y.W."/>
            <person name="Wang H.Y."/>
            <person name="Lin C.I."/>
            <person name="Wu C.S."/>
            <person name="Ke H.M."/>
            <person name="Chang L.Y."/>
            <person name="Hsu C.Y."/>
            <person name="Yang H.T."/>
            <person name="Sudianto E."/>
            <person name="Hsu M.H."/>
            <person name="Wu K.P."/>
            <person name="Wang L.N."/>
            <person name="Leebens-Mack J.H."/>
            <person name="Tsai I.J."/>
        </authorList>
    </citation>
    <scope>NUCLEOTIDE SEQUENCE [LARGE SCALE GENOMIC DNA]</scope>
    <source>
        <strain evidence="4">cv. Chaw 1501</strain>
        <tissue evidence="3">Young leaves</tissue>
    </source>
</reference>
<feature type="compositionally biased region" description="Low complexity" evidence="2">
    <location>
        <begin position="64"/>
        <end position="73"/>
    </location>
</feature>
<proteinExistence type="predicted"/>
<comment type="caution">
    <text evidence="3">The sequence shown here is derived from an EMBL/GenBank/DDBJ whole genome shotgun (WGS) entry which is preliminary data.</text>
</comment>
<name>A0A443PJ34_9MAGN</name>
<dbReference type="Proteomes" id="UP000283530">
    <property type="component" value="Unassembled WGS sequence"/>
</dbReference>
<organism evidence="3 4">
    <name type="scientific">Cinnamomum micranthum f. kanehirae</name>
    <dbReference type="NCBI Taxonomy" id="337451"/>
    <lineage>
        <taxon>Eukaryota</taxon>
        <taxon>Viridiplantae</taxon>
        <taxon>Streptophyta</taxon>
        <taxon>Embryophyta</taxon>
        <taxon>Tracheophyta</taxon>
        <taxon>Spermatophyta</taxon>
        <taxon>Magnoliopsida</taxon>
        <taxon>Magnoliidae</taxon>
        <taxon>Laurales</taxon>
        <taxon>Lauraceae</taxon>
        <taxon>Cinnamomum</taxon>
    </lineage>
</organism>
<dbReference type="AlphaFoldDB" id="A0A443PJ34"/>
<protein>
    <submittedName>
        <fullName evidence="3">Uncharacterized protein</fullName>
    </submittedName>
</protein>
<keyword evidence="1" id="KW-0175">Coiled coil</keyword>
<evidence type="ECO:0000256" key="1">
    <source>
        <dbReference type="SAM" id="Coils"/>
    </source>
</evidence>
<feature type="region of interest" description="Disordered" evidence="2">
    <location>
        <begin position="54"/>
        <end position="77"/>
    </location>
</feature>
<gene>
    <name evidence="3" type="ORF">CKAN_01989000</name>
</gene>
<evidence type="ECO:0000313" key="4">
    <source>
        <dbReference type="Proteomes" id="UP000283530"/>
    </source>
</evidence>
<evidence type="ECO:0000256" key="2">
    <source>
        <dbReference type="SAM" id="MobiDB-lite"/>
    </source>
</evidence>
<dbReference type="EMBL" id="QPKB01000008">
    <property type="protein sequence ID" value="RWR90777.1"/>
    <property type="molecule type" value="Genomic_DNA"/>
</dbReference>
<accession>A0A443PJ34</accession>